<reference evidence="1 2" key="1">
    <citation type="submission" date="2018-03" db="EMBL/GenBank/DDBJ databases">
        <authorList>
            <person name="Nguyen K."/>
            <person name="Fouts D."/>
            <person name="Sutton G."/>
        </authorList>
    </citation>
    <scope>NUCLEOTIDE SEQUENCE [LARGE SCALE GENOMIC DNA]</scope>
    <source>
        <strain evidence="1 2">AU14328</strain>
    </source>
</reference>
<accession>A0AB37AVG0</accession>
<proteinExistence type="predicted"/>
<dbReference type="RefSeq" id="WP_105776490.1">
    <property type="nucleotide sequence ID" value="NZ_CAJHDZ010000069.1"/>
</dbReference>
<gene>
    <name evidence="1" type="ORF">C6P99_08235</name>
</gene>
<protein>
    <submittedName>
        <fullName evidence="1">Uncharacterized protein</fullName>
    </submittedName>
</protein>
<dbReference type="AlphaFoldDB" id="A0AB37AVG0"/>
<comment type="caution">
    <text evidence="1">The sequence shown here is derived from an EMBL/GenBank/DDBJ whole genome shotgun (WGS) entry which is preliminary data.</text>
</comment>
<name>A0AB37AVG0_9BURK</name>
<sequence length="90" mass="9781">MHADREEAMQIEQTYRRLDISAPLSPLPDHRAIAAVDVSTDDAERVADLGTGRCLQIRRWGEALDAAQPTVVVDACKVAIGHDADDVDDA</sequence>
<dbReference type="Proteomes" id="UP000237811">
    <property type="component" value="Unassembled WGS sequence"/>
</dbReference>
<dbReference type="EMBL" id="PVFR01000021">
    <property type="protein sequence ID" value="PRE52507.1"/>
    <property type="molecule type" value="Genomic_DNA"/>
</dbReference>
<evidence type="ECO:0000313" key="2">
    <source>
        <dbReference type="Proteomes" id="UP000237811"/>
    </source>
</evidence>
<evidence type="ECO:0000313" key="1">
    <source>
        <dbReference type="EMBL" id="PRE52507.1"/>
    </source>
</evidence>
<organism evidence="1 2">
    <name type="scientific">Burkholderia multivorans</name>
    <dbReference type="NCBI Taxonomy" id="87883"/>
    <lineage>
        <taxon>Bacteria</taxon>
        <taxon>Pseudomonadati</taxon>
        <taxon>Pseudomonadota</taxon>
        <taxon>Betaproteobacteria</taxon>
        <taxon>Burkholderiales</taxon>
        <taxon>Burkholderiaceae</taxon>
        <taxon>Burkholderia</taxon>
        <taxon>Burkholderia cepacia complex</taxon>
    </lineage>
</organism>